<gene>
    <name evidence="2" type="ORF">Dda_5182</name>
</gene>
<sequence>MRTSDGSSFRASETTAGLGEEEVAEAGARGRREAGSREGAERRLKEEGGARWRCDKKEDDEMRLEGGEGER</sequence>
<evidence type="ECO:0000256" key="1">
    <source>
        <dbReference type="SAM" id="MobiDB-lite"/>
    </source>
</evidence>
<feature type="region of interest" description="Disordered" evidence="1">
    <location>
        <begin position="1"/>
        <end position="50"/>
    </location>
</feature>
<evidence type="ECO:0000313" key="2">
    <source>
        <dbReference type="EMBL" id="KAJ6259545.1"/>
    </source>
</evidence>
<name>A0AAD6IXU3_DREDA</name>
<dbReference type="EMBL" id="JAQGDS010000006">
    <property type="protein sequence ID" value="KAJ6259545.1"/>
    <property type="molecule type" value="Genomic_DNA"/>
</dbReference>
<dbReference type="AlphaFoldDB" id="A0AAD6IXU3"/>
<evidence type="ECO:0000313" key="3">
    <source>
        <dbReference type="Proteomes" id="UP001221413"/>
    </source>
</evidence>
<reference evidence="2" key="1">
    <citation type="submission" date="2023-01" db="EMBL/GenBank/DDBJ databases">
        <title>The chitinases involved in constricting ring structure development in the nematode-trapping fungus Drechslerella dactyloides.</title>
        <authorList>
            <person name="Wang R."/>
            <person name="Zhang L."/>
            <person name="Tang P."/>
            <person name="Li S."/>
            <person name="Liang L."/>
        </authorList>
    </citation>
    <scope>NUCLEOTIDE SEQUENCE</scope>
    <source>
        <strain evidence="2">YMF1.00031</strain>
    </source>
</reference>
<keyword evidence="3" id="KW-1185">Reference proteome</keyword>
<comment type="caution">
    <text evidence="2">The sequence shown here is derived from an EMBL/GenBank/DDBJ whole genome shotgun (WGS) entry which is preliminary data.</text>
</comment>
<feature type="compositionally biased region" description="Polar residues" evidence="1">
    <location>
        <begin position="1"/>
        <end position="15"/>
    </location>
</feature>
<feature type="compositionally biased region" description="Basic and acidic residues" evidence="1">
    <location>
        <begin position="28"/>
        <end position="50"/>
    </location>
</feature>
<protein>
    <submittedName>
        <fullName evidence="2">Uncharacterized protein</fullName>
    </submittedName>
</protein>
<accession>A0AAD6IXU3</accession>
<dbReference type="Proteomes" id="UP001221413">
    <property type="component" value="Unassembled WGS sequence"/>
</dbReference>
<proteinExistence type="predicted"/>
<organism evidence="2 3">
    <name type="scientific">Drechslerella dactyloides</name>
    <name type="common">Nematode-trapping fungus</name>
    <name type="synonym">Arthrobotrys dactyloides</name>
    <dbReference type="NCBI Taxonomy" id="74499"/>
    <lineage>
        <taxon>Eukaryota</taxon>
        <taxon>Fungi</taxon>
        <taxon>Dikarya</taxon>
        <taxon>Ascomycota</taxon>
        <taxon>Pezizomycotina</taxon>
        <taxon>Orbiliomycetes</taxon>
        <taxon>Orbiliales</taxon>
        <taxon>Orbiliaceae</taxon>
        <taxon>Drechslerella</taxon>
    </lineage>
</organism>